<organism evidence="2 3">
    <name type="scientific">Dreissena polymorpha</name>
    <name type="common">Zebra mussel</name>
    <name type="synonym">Mytilus polymorpha</name>
    <dbReference type="NCBI Taxonomy" id="45954"/>
    <lineage>
        <taxon>Eukaryota</taxon>
        <taxon>Metazoa</taxon>
        <taxon>Spiralia</taxon>
        <taxon>Lophotrochozoa</taxon>
        <taxon>Mollusca</taxon>
        <taxon>Bivalvia</taxon>
        <taxon>Autobranchia</taxon>
        <taxon>Heteroconchia</taxon>
        <taxon>Euheterodonta</taxon>
        <taxon>Imparidentia</taxon>
        <taxon>Neoheterodontei</taxon>
        <taxon>Myida</taxon>
        <taxon>Dreissenoidea</taxon>
        <taxon>Dreissenidae</taxon>
        <taxon>Dreissena</taxon>
    </lineage>
</organism>
<dbReference type="OrthoDB" id="6103986at2759"/>
<sequence length="455" mass="53081">METVKTKRERFFVAKVDNFVSLKRCIESEKWACRDRVYAPQPRDILSSAFCEGKVYIIFSVVNCHGWHGYAEMSSSVDANEHISDFEIPQTIGDCAEITGIRKSPVSQRAGSEWHYFNVKWIVNFVDFGEQCLQSKLTEDLFCYEKEQKVSVNKCRNWQELDTVTGKLLCDRIDEKKKELIRLGRIKEEQRLDSVPKPFFQEDSVTETWTCIVSKVQSELGTVLLACPFGSQRYNLQRPESDLDMFIVYQARTADILGFHPPKQTIKNRDSEKCDYTIHEVHRFCELLMTGDGRCVETLFLDQSTIVRSTPEWHVLTQGRQMFLNRFCLEKYMRDAEGSKGTKLLERWCTDHPEATHLSDKMCKLLYIIIRLLQNAREIVCNESLTVYRPDGSPMRDELMNIRAGNMRVEEARLVIQRYTSEINEKAATVPNNPIEVEAFLSEWLIKMRYKDFQM</sequence>
<dbReference type="PANTHER" id="PTHR34817">
    <property type="entry name" value="NUCLEOTIDYLTRANSFERASE"/>
    <property type="match status" value="1"/>
</dbReference>
<dbReference type="EMBL" id="JAIWYP010000001">
    <property type="protein sequence ID" value="KAH3894223.1"/>
    <property type="molecule type" value="Genomic_DNA"/>
</dbReference>
<evidence type="ECO:0000259" key="1">
    <source>
        <dbReference type="PROSITE" id="PS50882"/>
    </source>
</evidence>
<name>A0A9D4S8B4_DREPO</name>
<reference evidence="2" key="1">
    <citation type="journal article" date="2019" name="bioRxiv">
        <title>The Genome of the Zebra Mussel, Dreissena polymorpha: A Resource for Invasive Species Research.</title>
        <authorList>
            <person name="McCartney M.A."/>
            <person name="Auch B."/>
            <person name="Kono T."/>
            <person name="Mallez S."/>
            <person name="Zhang Y."/>
            <person name="Obille A."/>
            <person name="Becker A."/>
            <person name="Abrahante J.E."/>
            <person name="Garbe J."/>
            <person name="Badalamenti J.P."/>
            <person name="Herman A."/>
            <person name="Mangelson H."/>
            <person name="Liachko I."/>
            <person name="Sullivan S."/>
            <person name="Sone E.D."/>
            <person name="Koren S."/>
            <person name="Silverstein K.A.T."/>
            <person name="Beckman K.B."/>
            <person name="Gohl D.M."/>
        </authorList>
    </citation>
    <scope>NUCLEOTIDE SEQUENCE</scope>
    <source>
        <strain evidence="2">Duluth1</strain>
        <tissue evidence="2">Whole animal</tissue>
    </source>
</reference>
<dbReference type="Pfam" id="PF04146">
    <property type="entry name" value="YTH"/>
    <property type="match status" value="1"/>
</dbReference>
<dbReference type="AlphaFoldDB" id="A0A9D4S8B4"/>
<gene>
    <name evidence="2" type="ORF">DPMN_018379</name>
</gene>
<dbReference type="GO" id="GO:0003723">
    <property type="term" value="F:RNA binding"/>
    <property type="evidence" value="ECO:0007669"/>
    <property type="project" value="InterPro"/>
</dbReference>
<dbReference type="InterPro" id="IPR018775">
    <property type="entry name" value="RlaP"/>
</dbReference>
<accession>A0A9D4S8B4</accession>
<dbReference type="PROSITE" id="PS50882">
    <property type="entry name" value="YTH"/>
    <property type="match status" value="1"/>
</dbReference>
<feature type="domain" description="YTH" evidence="1">
    <location>
        <begin position="9"/>
        <end position="153"/>
    </location>
</feature>
<dbReference type="InterPro" id="IPR007275">
    <property type="entry name" value="YTH_domain"/>
</dbReference>
<comment type="caution">
    <text evidence="2">The sequence shown here is derived from an EMBL/GenBank/DDBJ whole genome shotgun (WGS) entry which is preliminary data.</text>
</comment>
<proteinExistence type="predicted"/>
<dbReference type="CDD" id="cd21134">
    <property type="entry name" value="YTH"/>
    <property type="match status" value="1"/>
</dbReference>
<dbReference type="Pfam" id="PF10127">
    <property type="entry name" value="RlaP"/>
    <property type="match status" value="1"/>
</dbReference>
<dbReference type="PANTHER" id="PTHR34817:SF1">
    <property type="entry name" value="NUCLEOTIDYLTRANSFERASE"/>
    <property type="match status" value="1"/>
</dbReference>
<protein>
    <recommendedName>
        <fullName evidence="1">YTH domain-containing protein</fullName>
    </recommendedName>
</protein>
<evidence type="ECO:0000313" key="2">
    <source>
        <dbReference type="EMBL" id="KAH3894223.1"/>
    </source>
</evidence>
<evidence type="ECO:0000313" key="3">
    <source>
        <dbReference type="Proteomes" id="UP000828390"/>
    </source>
</evidence>
<dbReference type="Proteomes" id="UP000828390">
    <property type="component" value="Unassembled WGS sequence"/>
</dbReference>
<reference evidence="2" key="2">
    <citation type="submission" date="2020-11" db="EMBL/GenBank/DDBJ databases">
        <authorList>
            <person name="McCartney M.A."/>
            <person name="Auch B."/>
            <person name="Kono T."/>
            <person name="Mallez S."/>
            <person name="Becker A."/>
            <person name="Gohl D.M."/>
            <person name="Silverstein K.A.T."/>
            <person name="Koren S."/>
            <person name="Bechman K.B."/>
            <person name="Herman A."/>
            <person name="Abrahante J.E."/>
            <person name="Garbe J."/>
        </authorList>
    </citation>
    <scope>NUCLEOTIDE SEQUENCE</scope>
    <source>
        <strain evidence="2">Duluth1</strain>
        <tissue evidence="2">Whole animal</tissue>
    </source>
</reference>
<keyword evidence="3" id="KW-1185">Reference proteome</keyword>
<dbReference type="Gene3D" id="3.10.590.10">
    <property type="entry name" value="ph1033 like domains"/>
    <property type="match status" value="1"/>
</dbReference>